<sequence>MQLRNKAKVTSEVQIENLQEETNGIVIATKEHVRQKQSQVMGIWTENIPSSRDGSQVESSSSKPSWANEVEEEVASQGRHKSIWDDFDIAKLSNAGYKLEYVAPSKDGEK</sequence>
<dbReference type="EMBL" id="JACXVP010000003">
    <property type="protein sequence ID" value="KAG5614830.1"/>
    <property type="molecule type" value="Genomic_DNA"/>
</dbReference>
<evidence type="ECO:0000256" key="1">
    <source>
        <dbReference type="SAM" id="MobiDB-lite"/>
    </source>
</evidence>
<comment type="caution">
    <text evidence="2">The sequence shown here is derived from an EMBL/GenBank/DDBJ whole genome shotgun (WGS) entry which is preliminary data.</text>
</comment>
<dbReference type="Proteomes" id="UP000824120">
    <property type="component" value="Chromosome 3"/>
</dbReference>
<proteinExistence type="predicted"/>
<organism evidence="2 3">
    <name type="scientific">Solanum commersonii</name>
    <name type="common">Commerson's wild potato</name>
    <name type="synonym">Commerson's nightshade</name>
    <dbReference type="NCBI Taxonomy" id="4109"/>
    <lineage>
        <taxon>Eukaryota</taxon>
        <taxon>Viridiplantae</taxon>
        <taxon>Streptophyta</taxon>
        <taxon>Embryophyta</taxon>
        <taxon>Tracheophyta</taxon>
        <taxon>Spermatophyta</taxon>
        <taxon>Magnoliopsida</taxon>
        <taxon>eudicotyledons</taxon>
        <taxon>Gunneridae</taxon>
        <taxon>Pentapetalae</taxon>
        <taxon>asterids</taxon>
        <taxon>lamiids</taxon>
        <taxon>Solanales</taxon>
        <taxon>Solanaceae</taxon>
        <taxon>Solanoideae</taxon>
        <taxon>Solaneae</taxon>
        <taxon>Solanum</taxon>
    </lineage>
</organism>
<accession>A0A9J5ZRJ7</accession>
<reference evidence="2 3" key="1">
    <citation type="submission" date="2020-09" db="EMBL/GenBank/DDBJ databases">
        <title>De no assembly of potato wild relative species, Solanum commersonii.</title>
        <authorList>
            <person name="Cho K."/>
        </authorList>
    </citation>
    <scope>NUCLEOTIDE SEQUENCE [LARGE SCALE GENOMIC DNA]</scope>
    <source>
        <strain evidence="2">LZ3.2</strain>
        <tissue evidence="2">Leaf</tissue>
    </source>
</reference>
<evidence type="ECO:0000313" key="3">
    <source>
        <dbReference type="Proteomes" id="UP000824120"/>
    </source>
</evidence>
<gene>
    <name evidence="2" type="ORF">H5410_014654</name>
</gene>
<feature type="region of interest" description="Disordered" evidence="1">
    <location>
        <begin position="46"/>
        <end position="78"/>
    </location>
</feature>
<evidence type="ECO:0000313" key="2">
    <source>
        <dbReference type="EMBL" id="KAG5614830.1"/>
    </source>
</evidence>
<protein>
    <submittedName>
        <fullName evidence="2">Uncharacterized protein</fullName>
    </submittedName>
</protein>
<feature type="compositionally biased region" description="Polar residues" evidence="1">
    <location>
        <begin position="47"/>
        <end position="65"/>
    </location>
</feature>
<name>A0A9J5ZRJ7_SOLCO</name>
<keyword evidence="3" id="KW-1185">Reference proteome</keyword>
<dbReference type="OrthoDB" id="1315151at2759"/>
<dbReference type="AlphaFoldDB" id="A0A9J5ZRJ7"/>